<dbReference type="OrthoDB" id="4259138at2759"/>
<evidence type="ECO:0000256" key="1">
    <source>
        <dbReference type="SAM" id="MobiDB-lite"/>
    </source>
</evidence>
<dbReference type="InterPro" id="IPR024079">
    <property type="entry name" value="MetalloPept_cat_dom_sf"/>
</dbReference>
<dbReference type="EMBL" id="JAGMUV010000010">
    <property type="protein sequence ID" value="KAH7141656.1"/>
    <property type="molecule type" value="Genomic_DNA"/>
</dbReference>
<dbReference type="SUPFAM" id="SSF55486">
    <property type="entry name" value="Metalloproteases ('zincins'), catalytic domain"/>
    <property type="match status" value="1"/>
</dbReference>
<organism evidence="2 3">
    <name type="scientific">Dactylonectria macrodidyma</name>
    <dbReference type="NCBI Taxonomy" id="307937"/>
    <lineage>
        <taxon>Eukaryota</taxon>
        <taxon>Fungi</taxon>
        <taxon>Dikarya</taxon>
        <taxon>Ascomycota</taxon>
        <taxon>Pezizomycotina</taxon>
        <taxon>Sordariomycetes</taxon>
        <taxon>Hypocreomycetidae</taxon>
        <taxon>Hypocreales</taxon>
        <taxon>Nectriaceae</taxon>
        <taxon>Dactylonectria</taxon>
    </lineage>
</organism>
<gene>
    <name evidence="2" type="ORF">EDB81DRAFT_52592</name>
</gene>
<protein>
    <recommendedName>
        <fullName evidence="4">Lysine-specific metallo-endopeptidase domain-containing protein</fullName>
    </recommendedName>
</protein>
<evidence type="ECO:0008006" key="4">
    <source>
        <dbReference type="Google" id="ProtNLM"/>
    </source>
</evidence>
<dbReference type="Proteomes" id="UP000738349">
    <property type="component" value="Unassembled WGS sequence"/>
</dbReference>
<keyword evidence="3" id="KW-1185">Reference proteome</keyword>
<proteinExistence type="predicted"/>
<accession>A0A9P9J4E4</accession>
<dbReference type="GO" id="GO:0008237">
    <property type="term" value="F:metallopeptidase activity"/>
    <property type="evidence" value="ECO:0007669"/>
    <property type="project" value="InterPro"/>
</dbReference>
<dbReference type="AlphaFoldDB" id="A0A9P9J4E4"/>
<reference evidence="2" key="1">
    <citation type="journal article" date="2021" name="Nat. Commun.">
        <title>Genetic determinants of endophytism in the Arabidopsis root mycobiome.</title>
        <authorList>
            <person name="Mesny F."/>
            <person name="Miyauchi S."/>
            <person name="Thiergart T."/>
            <person name="Pickel B."/>
            <person name="Atanasova L."/>
            <person name="Karlsson M."/>
            <person name="Huettel B."/>
            <person name="Barry K.W."/>
            <person name="Haridas S."/>
            <person name="Chen C."/>
            <person name="Bauer D."/>
            <person name="Andreopoulos W."/>
            <person name="Pangilinan J."/>
            <person name="LaButti K."/>
            <person name="Riley R."/>
            <person name="Lipzen A."/>
            <person name="Clum A."/>
            <person name="Drula E."/>
            <person name="Henrissat B."/>
            <person name="Kohler A."/>
            <person name="Grigoriev I.V."/>
            <person name="Martin F.M."/>
            <person name="Hacquard S."/>
        </authorList>
    </citation>
    <scope>NUCLEOTIDE SEQUENCE</scope>
    <source>
        <strain evidence="2">MPI-CAGE-AT-0147</strain>
    </source>
</reference>
<evidence type="ECO:0000313" key="3">
    <source>
        <dbReference type="Proteomes" id="UP000738349"/>
    </source>
</evidence>
<name>A0A9P9J4E4_9HYPO</name>
<evidence type="ECO:0000313" key="2">
    <source>
        <dbReference type="EMBL" id="KAH7141656.1"/>
    </source>
</evidence>
<sequence length="313" mass="34399">MFPLSPSKTLTRLAFATGLLSKLVLGVTIDDVFRVKEGTEKGGCDAYKADLALWFEDAIKLADIAAAGIAATDDKTREYLDGFFSIGPGGDTSAVSLFVSRVQKVLSNEQIPPGGKPWLFCDSTWLEEQAWDAVLRDSDGNPQEDGETAEQKYEPTDQQKIDKRPFWSAELGYIFFEPGDYCTLRKKKSDPLNQGATQDLTEPNTVTLCINNFPSGASTLAQIASVDAPRISIKDRQANSLTLFHELFHLSSGSDDTPDHSYELSKILNFPAATAVQNPESYSFYALALYLGQQNPVYTFASGRSVKPRRTRG</sequence>
<feature type="compositionally biased region" description="Basic and acidic residues" evidence="1">
    <location>
        <begin position="149"/>
        <end position="159"/>
    </location>
</feature>
<dbReference type="Gene3D" id="3.40.390.10">
    <property type="entry name" value="Collagenase (Catalytic Domain)"/>
    <property type="match status" value="1"/>
</dbReference>
<comment type="caution">
    <text evidence="2">The sequence shown here is derived from an EMBL/GenBank/DDBJ whole genome shotgun (WGS) entry which is preliminary data.</text>
</comment>
<feature type="region of interest" description="Disordered" evidence="1">
    <location>
        <begin position="136"/>
        <end position="159"/>
    </location>
</feature>